<dbReference type="EMBL" id="WWVT01000013">
    <property type="protein sequence ID" value="MZL62419.1"/>
    <property type="molecule type" value="Genomic_DNA"/>
</dbReference>
<proteinExistence type="predicted"/>
<comment type="caution">
    <text evidence="3">The sequence shown here is derived from an EMBL/GenBank/DDBJ whole genome shotgun (WGS) entry which is preliminary data.</text>
</comment>
<organism evidence="3 4">
    <name type="scientific">Blautia massiliensis</name>
    <name type="common">ex Durand et al. 2017</name>
    <dbReference type="NCBI Taxonomy" id="1737424"/>
    <lineage>
        <taxon>Bacteria</taxon>
        <taxon>Bacillati</taxon>
        <taxon>Bacillota</taxon>
        <taxon>Clostridia</taxon>
        <taxon>Lachnospirales</taxon>
        <taxon>Lachnospiraceae</taxon>
        <taxon>Blautia</taxon>
    </lineage>
</organism>
<reference evidence="3 4" key="1">
    <citation type="journal article" date="2019" name="Nat. Med.">
        <title>A library of human gut bacterial isolates paired with longitudinal multiomics data enables mechanistic microbiome research.</title>
        <authorList>
            <person name="Poyet M."/>
            <person name="Groussin M."/>
            <person name="Gibbons S.M."/>
            <person name="Avila-Pacheco J."/>
            <person name="Jiang X."/>
            <person name="Kearney S.M."/>
            <person name="Perrotta A.R."/>
            <person name="Berdy B."/>
            <person name="Zhao S."/>
            <person name="Lieberman T.D."/>
            <person name="Swanson P.K."/>
            <person name="Smith M."/>
            <person name="Roesemann S."/>
            <person name="Alexander J.E."/>
            <person name="Rich S.A."/>
            <person name="Livny J."/>
            <person name="Vlamakis H."/>
            <person name="Clish C."/>
            <person name="Bullock K."/>
            <person name="Deik A."/>
            <person name="Scott J."/>
            <person name="Pierce K.A."/>
            <person name="Xavier R.J."/>
            <person name="Alm E.J."/>
        </authorList>
    </citation>
    <scope>NUCLEOTIDE SEQUENCE [LARGE SCALE GENOMIC DNA]</scope>
    <source>
        <strain evidence="3 4">BIOML-A4</strain>
    </source>
</reference>
<dbReference type="EMBL" id="JAKNDE010000010">
    <property type="protein sequence ID" value="MCG5033897.1"/>
    <property type="molecule type" value="Genomic_DNA"/>
</dbReference>
<feature type="compositionally biased region" description="Acidic residues" evidence="1">
    <location>
        <begin position="117"/>
        <end position="130"/>
    </location>
</feature>
<evidence type="ECO:0000313" key="3">
    <source>
        <dbReference type="EMBL" id="MZL62419.1"/>
    </source>
</evidence>
<gene>
    <name evidence="3" type="ORF">GT694_10290</name>
    <name evidence="2" type="ORF">L0P48_09825</name>
</gene>
<sequence length="144" mass="15312">MMELGEGLKKILLAGIGTAAVTAEKSKEILDELVKKGELTVEQGKVLNQELKHNIKSTVKTAADSVKESAARKNEQEELKATISKLTPEQLAAVKAQIESMQAEAAAKEEEVPVAEPVEDAATETVEEEKTEAAGGSEEAPEAE</sequence>
<evidence type="ECO:0000256" key="1">
    <source>
        <dbReference type="SAM" id="MobiDB-lite"/>
    </source>
</evidence>
<evidence type="ECO:0000313" key="2">
    <source>
        <dbReference type="EMBL" id="MCG5033897.1"/>
    </source>
</evidence>
<reference evidence="2" key="2">
    <citation type="submission" date="2022-01" db="EMBL/GenBank/DDBJ databases">
        <title>Collection of gut derived symbiotic bacterial strains cultured from healthy donors.</title>
        <authorList>
            <person name="Lin H."/>
            <person name="Kohout C."/>
            <person name="Waligurski E."/>
            <person name="Pamer E.G."/>
        </authorList>
    </citation>
    <scope>NUCLEOTIDE SEQUENCE</scope>
    <source>
        <strain evidence="2">DFI.1.11</strain>
    </source>
</reference>
<name>A0A6L8TE40_9FIRM</name>
<protein>
    <recommendedName>
        <fullName evidence="5">Aspartyl beta-hydroxylase</fullName>
    </recommendedName>
</protein>
<dbReference type="Proteomes" id="UP000473323">
    <property type="component" value="Unassembled WGS sequence"/>
</dbReference>
<evidence type="ECO:0008006" key="5">
    <source>
        <dbReference type="Google" id="ProtNLM"/>
    </source>
</evidence>
<dbReference type="AlphaFoldDB" id="A0A6L8TE40"/>
<dbReference type="Proteomes" id="UP001200089">
    <property type="component" value="Unassembled WGS sequence"/>
</dbReference>
<feature type="region of interest" description="Disordered" evidence="1">
    <location>
        <begin position="104"/>
        <end position="144"/>
    </location>
</feature>
<evidence type="ECO:0000313" key="4">
    <source>
        <dbReference type="Proteomes" id="UP000473323"/>
    </source>
</evidence>
<accession>A0A6L8TE40</accession>